<reference evidence="2" key="2">
    <citation type="submission" date="2020-09" db="EMBL/GenBank/DDBJ databases">
        <authorList>
            <person name="Sun Q."/>
            <person name="Kim S."/>
        </authorList>
    </citation>
    <scope>NUCLEOTIDE SEQUENCE</scope>
    <source>
        <strain evidence="2">KCTC 32437</strain>
    </source>
</reference>
<reference evidence="2" key="1">
    <citation type="journal article" date="2014" name="Int. J. Syst. Evol. Microbiol.">
        <title>Complete genome sequence of Corynebacterium casei LMG S-19264T (=DSM 44701T), isolated from a smear-ripened cheese.</title>
        <authorList>
            <consortium name="US DOE Joint Genome Institute (JGI-PGF)"/>
            <person name="Walter F."/>
            <person name="Albersmeier A."/>
            <person name="Kalinowski J."/>
            <person name="Ruckert C."/>
        </authorList>
    </citation>
    <scope>NUCLEOTIDE SEQUENCE</scope>
    <source>
        <strain evidence="2">KCTC 32437</strain>
    </source>
</reference>
<dbReference type="Proteomes" id="UP000646579">
    <property type="component" value="Unassembled WGS sequence"/>
</dbReference>
<dbReference type="RefSeq" id="WP_189425958.1">
    <property type="nucleotide sequence ID" value="NZ_BMZE01000002.1"/>
</dbReference>
<name>A0A918S717_9HYPH</name>
<organism evidence="2 3">
    <name type="scientific">Devosia pacifica</name>
    <dbReference type="NCBI Taxonomy" id="1335967"/>
    <lineage>
        <taxon>Bacteria</taxon>
        <taxon>Pseudomonadati</taxon>
        <taxon>Pseudomonadota</taxon>
        <taxon>Alphaproteobacteria</taxon>
        <taxon>Hyphomicrobiales</taxon>
        <taxon>Devosiaceae</taxon>
        <taxon>Devosia</taxon>
    </lineage>
</organism>
<evidence type="ECO:0000313" key="2">
    <source>
        <dbReference type="EMBL" id="GHA27751.1"/>
    </source>
</evidence>
<gene>
    <name evidence="2" type="ORF">GCM10007989_24550</name>
</gene>
<keyword evidence="3" id="KW-1185">Reference proteome</keyword>
<dbReference type="EMBL" id="BMZE01000002">
    <property type="protein sequence ID" value="GHA27751.1"/>
    <property type="molecule type" value="Genomic_DNA"/>
</dbReference>
<evidence type="ECO:0000256" key="1">
    <source>
        <dbReference type="SAM" id="Phobius"/>
    </source>
</evidence>
<protein>
    <submittedName>
        <fullName evidence="2">Uncharacterized protein</fullName>
    </submittedName>
</protein>
<proteinExistence type="predicted"/>
<feature type="transmembrane region" description="Helical" evidence="1">
    <location>
        <begin position="12"/>
        <end position="31"/>
    </location>
</feature>
<sequence>MTSEQISALYQIGGAAAVIIVGALFGVQWVVKTVQAMKVAPAEKKTTIITGDSVAMHDLAATIEASNTILTENNVLRREEHDDRKALRQSLDRNTEAVERAAAMLVDARTEIRELSREIARSGGRG</sequence>
<keyword evidence="1" id="KW-0472">Membrane</keyword>
<evidence type="ECO:0000313" key="3">
    <source>
        <dbReference type="Proteomes" id="UP000646579"/>
    </source>
</evidence>
<dbReference type="AlphaFoldDB" id="A0A918S717"/>
<comment type="caution">
    <text evidence="2">The sequence shown here is derived from an EMBL/GenBank/DDBJ whole genome shotgun (WGS) entry which is preliminary data.</text>
</comment>
<keyword evidence="1" id="KW-0812">Transmembrane</keyword>
<keyword evidence="1" id="KW-1133">Transmembrane helix</keyword>
<accession>A0A918S717</accession>